<evidence type="ECO:0000259" key="10">
    <source>
        <dbReference type="PROSITE" id="PS50928"/>
    </source>
</evidence>
<dbReference type="PATRIC" id="fig|1555112.3.peg.2162"/>
<dbReference type="PANTHER" id="PTHR32243:SF50">
    <property type="entry name" value="MALTOSE_MALTODEXTRIN TRANSPORT SYSTEM PERMEASE PROTEIN MALG"/>
    <property type="match status" value="1"/>
</dbReference>
<keyword evidence="8 9" id="KW-0472">Membrane</keyword>
<evidence type="ECO:0000256" key="8">
    <source>
        <dbReference type="ARBA" id="ARBA00023136"/>
    </source>
</evidence>
<keyword evidence="12" id="KW-1185">Reference proteome</keyword>
<dbReference type="InterPro" id="IPR050901">
    <property type="entry name" value="BP-dep_ABC_trans_perm"/>
</dbReference>
<sequence length="274" mass="30450">MWKRRLNEAGAYLLALVWLAVAAFPIFFMGLTAFKTMREFLVSPWELPSRLNLSNFGSVWASDFPRYLTNSVFVSVVSVLLIVALSSLAAYAFARMTFPGRRPLFLWILAGMMIPIHITLIPIYIMTQRMGTYDTLVALIGPYVGFGLPISVFILTEFFSQIPKELEDASRIDGCTYFQTFYRITLPLAGPALATVAIYNLIGAWNEFIFASVLLQSPEAFTLPLGLRQLFGQFGIDTPAVMATVLLGSLPTILFFVVFQERVVSGLTAGALRS</sequence>
<evidence type="ECO:0000256" key="9">
    <source>
        <dbReference type="RuleBase" id="RU363032"/>
    </source>
</evidence>
<evidence type="ECO:0000256" key="1">
    <source>
        <dbReference type="ARBA" id="ARBA00004651"/>
    </source>
</evidence>
<reference evidence="12" key="2">
    <citation type="journal article" date="2016" name="Int. J. Syst. Evol. Microbiol.">
        <title>Complete genome sequence and cell structure of Limnochorda pilosa, a Gram-negative spore-former within the phylum Firmicutes.</title>
        <authorList>
            <person name="Watanabe M."/>
            <person name="Kojima H."/>
            <person name="Fukui M."/>
        </authorList>
    </citation>
    <scope>NUCLEOTIDE SEQUENCE [LARGE SCALE GENOMIC DNA]</scope>
    <source>
        <strain evidence="12">HC45</strain>
    </source>
</reference>
<feature type="transmembrane region" description="Helical" evidence="9">
    <location>
        <begin position="72"/>
        <end position="92"/>
    </location>
</feature>
<evidence type="ECO:0000256" key="3">
    <source>
        <dbReference type="ARBA" id="ARBA00022448"/>
    </source>
</evidence>
<organism evidence="11 12">
    <name type="scientific">Limnochorda pilosa</name>
    <dbReference type="NCBI Taxonomy" id="1555112"/>
    <lineage>
        <taxon>Bacteria</taxon>
        <taxon>Bacillati</taxon>
        <taxon>Bacillota</taxon>
        <taxon>Limnochordia</taxon>
        <taxon>Limnochordales</taxon>
        <taxon>Limnochordaceae</taxon>
        <taxon>Limnochorda</taxon>
    </lineage>
</organism>
<dbReference type="AlphaFoldDB" id="A0A0K2SLS6"/>
<evidence type="ECO:0000256" key="4">
    <source>
        <dbReference type="ARBA" id="ARBA00022475"/>
    </source>
</evidence>
<feature type="transmembrane region" description="Helical" evidence="9">
    <location>
        <begin position="180"/>
        <end position="202"/>
    </location>
</feature>
<dbReference type="PANTHER" id="PTHR32243">
    <property type="entry name" value="MALTOSE TRANSPORT SYSTEM PERMEASE-RELATED"/>
    <property type="match status" value="1"/>
</dbReference>
<protein>
    <submittedName>
        <fullName evidence="11">ABC transporter permease</fullName>
    </submittedName>
</protein>
<dbReference type="Gene3D" id="1.10.3720.10">
    <property type="entry name" value="MetI-like"/>
    <property type="match status" value="1"/>
</dbReference>
<evidence type="ECO:0000313" key="11">
    <source>
        <dbReference type="EMBL" id="BAS27962.1"/>
    </source>
</evidence>
<dbReference type="Proteomes" id="UP000065807">
    <property type="component" value="Chromosome"/>
</dbReference>
<dbReference type="Pfam" id="PF00528">
    <property type="entry name" value="BPD_transp_1"/>
    <property type="match status" value="1"/>
</dbReference>
<dbReference type="InterPro" id="IPR000515">
    <property type="entry name" value="MetI-like"/>
</dbReference>
<dbReference type="SUPFAM" id="SSF161098">
    <property type="entry name" value="MetI-like"/>
    <property type="match status" value="1"/>
</dbReference>
<feature type="transmembrane region" description="Helical" evidence="9">
    <location>
        <begin position="12"/>
        <end position="34"/>
    </location>
</feature>
<comment type="similarity">
    <text evidence="2">Belongs to the binding-protein-dependent transport system permease family. MalFG subfamily.</text>
</comment>
<evidence type="ECO:0000256" key="7">
    <source>
        <dbReference type="ARBA" id="ARBA00022989"/>
    </source>
</evidence>
<dbReference type="InterPro" id="IPR035906">
    <property type="entry name" value="MetI-like_sf"/>
</dbReference>
<keyword evidence="4" id="KW-1003">Cell membrane</keyword>
<keyword evidence="7 9" id="KW-1133">Transmembrane helix</keyword>
<comment type="subcellular location">
    <subcellularLocation>
        <location evidence="1 9">Cell membrane</location>
        <topology evidence="1 9">Multi-pass membrane protein</topology>
    </subcellularLocation>
</comment>
<dbReference type="STRING" id="1555112.LIP_2121"/>
<evidence type="ECO:0000256" key="2">
    <source>
        <dbReference type="ARBA" id="ARBA00009047"/>
    </source>
</evidence>
<dbReference type="GO" id="GO:0055085">
    <property type="term" value="P:transmembrane transport"/>
    <property type="evidence" value="ECO:0007669"/>
    <property type="project" value="InterPro"/>
</dbReference>
<dbReference type="KEGG" id="lpil:LIP_2121"/>
<name>A0A0K2SLS6_LIMPI</name>
<keyword evidence="6 9" id="KW-0812">Transmembrane</keyword>
<feature type="transmembrane region" description="Helical" evidence="9">
    <location>
        <begin position="104"/>
        <end position="125"/>
    </location>
</feature>
<keyword evidence="5" id="KW-0762">Sugar transport</keyword>
<proteinExistence type="inferred from homology"/>
<evidence type="ECO:0000256" key="5">
    <source>
        <dbReference type="ARBA" id="ARBA00022597"/>
    </source>
</evidence>
<feature type="domain" description="ABC transmembrane type-1" evidence="10">
    <location>
        <begin position="68"/>
        <end position="259"/>
    </location>
</feature>
<dbReference type="GO" id="GO:0005886">
    <property type="term" value="C:plasma membrane"/>
    <property type="evidence" value="ECO:0007669"/>
    <property type="project" value="UniProtKB-SubCell"/>
</dbReference>
<accession>A0A0K2SLS6</accession>
<feature type="transmembrane region" description="Helical" evidence="9">
    <location>
        <begin position="239"/>
        <end position="259"/>
    </location>
</feature>
<evidence type="ECO:0000313" key="12">
    <source>
        <dbReference type="Proteomes" id="UP000065807"/>
    </source>
</evidence>
<gene>
    <name evidence="11" type="ORF">LIP_2121</name>
</gene>
<reference evidence="12" key="1">
    <citation type="submission" date="2015-07" db="EMBL/GenBank/DDBJ databases">
        <title>Complete genome sequence and phylogenetic analysis of Limnochorda pilosa.</title>
        <authorList>
            <person name="Watanabe M."/>
            <person name="Kojima H."/>
            <person name="Fukui M."/>
        </authorList>
    </citation>
    <scope>NUCLEOTIDE SEQUENCE [LARGE SCALE GENOMIC DNA]</scope>
    <source>
        <strain evidence="12">HC45</strain>
    </source>
</reference>
<dbReference type="CDD" id="cd06261">
    <property type="entry name" value="TM_PBP2"/>
    <property type="match status" value="1"/>
</dbReference>
<keyword evidence="3 9" id="KW-0813">Transport</keyword>
<evidence type="ECO:0000256" key="6">
    <source>
        <dbReference type="ARBA" id="ARBA00022692"/>
    </source>
</evidence>
<dbReference type="EMBL" id="AP014924">
    <property type="protein sequence ID" value="BAS27962.1"/>
    <property type="molecule type" value="Genomic_DNA"/>
</dbReference>
<dbReference type="PROSITE" id="PS50928">
    <property type="entry name" value="ABC_TM1"/>
    <property type="match status" value="1"/>
</dbReference>
<feature type="transmembrane region" description="Helical" evidence="9">
    <location>
        <begin position="137"/>
        <end position="159"/>
    </location>
</feature>